<evidence type="ECO:0000313" key="3">
    <source>
        <dbReference type="Proteomes" id="UP001286313"/>
    </source>
</evidence>
<dbReference type="Proteomes" id="UP001286313">
    <property type="component" value="Unassembled WGS sequence"/>
</dbReference>
<gene>
    <name evidence="2" type="ORF">Pcinc_005191</name>
</gene>
<evidence type="ECO:0000313" key="2">
    <source>
        <dbReference type="EMBL" id="KAK3890892.1"/>
    </source>
</evidence>
<feature type="compositionally biased region" description="Basic residues" evidence="1">
    <location>
        <begin position="1"/>
        <end position="26"/>
    </location>
</feature>
<name>A0AAE1GE41_PETCI</name>
<protein>
    <submittedName>
        <fullName evidence="2">Uncharacterized protein</fullName>
    </submittedName>
</protein>
<organism evidence="2 3">
    <name type="scientific">Petrolisthes cinctipes</name>
    <name type="common">Flat porcelain crab</name>
    <dbReference type="NCBI Taxonomy" id="88211"/>
    <lineage>
        <taxon>Eukaryota</taxon>
        <taxon>Metazoa</taxon>
        <taxon>Ecdysozoa</taxon>
        <taxon>Arthropoda</taxon>
        <taxon>Crustacea</taxon>
        <taxon>Multicrustacea</taxon>
        <taxon>Malacostraca</taxon>
        <taxon>Eumalacostraca</taxon>
        <taxon>Eucarida</taxon>
        <taxon>Decapoda</taxon>
        <taxon>Pleocyemata</taxon>
        <taxon>Anomura</taxon>
        <taxon>Galatheoidea</taxon>
        <taxon>Porcellanidae</taxon>
        <taxon>Petrolisthes</taxon>
    </lineage>
</organism>
<dbReference type="AlphaFoldDB" id="A0AAE1GE41"/>
<feature type="compositionally biased region" description="Basic and acidic residues" evidence="1">
    <location>
        <begin position="27"/>
        <end position="59"/>
    </location>
</feature>
<reference evidence="2" key="1">
    <citation type="submission" date="2023-10" db="EMBL/GenBank/DDBJ databases">
        <title>Genome assemblies of two species of porcelain crab, Petrolisthes cinctipes and Petrolisthes manimaculis (Anomura: Porcellanidae).</title>
        <authorList>
            <person name="Angst P."/>
        </authorList>
    </citation>
    <scope>NUCLEOTIDE SEQUENCE</scope>
    <source>
        <strain evidence="2">PB745_01</strain>
        <tissue evidence="2">Gill</tissue>
    </source>
</reference>
<feature type="compositionally biased region" description="Acidic residues" evidence="1">
    <location>
        <begin position="73"/>
        <end position="97"/>
    </location>
</feature>
<sequence>MQKIVRRKPRKVVRKIRNSKKRRKRKHMEEKEIVSNDASKQKEASNTEEVKQLVDKSNAEEETAENAEKETTENAEEESTENAEEETTETTEEEEKEENEKKRKKMWTSIERWRRKIGRKLNMRWV</sequence>
<keyword evidence="3" id="KW-1185">Reference proteome</keyword>
<evidence type="ECO:0000256" key="1">
    <source>
        <dbReference type="SAM" id="MobiDB-lite"/>
    </source>
</evidence>
<proteinExistence type="predicted"/>
<dbReference type="EMBL" id="JAWQEG010000382">
    <property type="protein sequence ID" value="KAK3890892.1"/>
    <property type="molecule type" value="Genomic_DNA"/>
</dbReference>
<feature type="region of interest" description="Disordered" evidence="1">
    <location>
        <begin position="1"/>
        <end position="107"/>
    </location>
</feature>
<accession>A0AAE1GE41</accession>
<comment type="caution">
    <text evidence="2">The sequence shown here is derived from an EMBL/GenBank/DDBJ whole genome shotgun (WGS) entry which is preliminary data.</text>
</comment>